<feature type="transmembrane region" description="Helical" evidence="6">
    <location>
        <begin position="351"/>
        <end position="376"/>
    </location>
</feature>
<evidence type="ECO:0000256" key="5">
    <source>
        <dbReference type="ARBA" id="ARBA00023136"/>
    </source>
</evidence>
<keyword evidence="5 6" id="KW-0472">Membrane</keyword>
<dbReference type="PANTHER" id="PTHR30572">
    <property type="entry name" value="MEMBRANE COMPONENT OF TRANSPORTER-RELATED"/>
    <property type="match status" value="1"/>
</dbReference>
<evidence type="ECO:0000256" key="6">
    <source>
        <dbReference type="SAM" id="Phobius"/>
    </source>
</evidence>
<dbReference type="Pfam" id="PF12704">
    <property type="entry name" value="MacB_PCD"/>
    <property type="match status" value="1"/>
</dbReference>
<sequence length="397" mass="42349">MTRLLRQSITLSAANIKSLHRRAWISMSMILSVALVVVVLLGFLSMANGFRKTLDATGAEDVVMITSRGSFGEAMSRLTTNQTHQIEEGPGLLRSASGDPVLSAELLVPVDALTMADGQTATLSLRGVGPNAMALRENLTIVAGKMFTAGSGEIIVGQRLSTKYRNMQIGDTITFGRSEWTVVGHFRANGSVFESEMMADRGVVQTLFERQNEVQSIRAQLAGVSDFEVFRAYVEDELDMGLSARTEKEYFAAQATNVSRIIVFLGWPLALVMAIGAAVGAMTTMYSSVSDRLTEIATVRAIGFSRTAAFIGTLFEAIVLTLIGCVIGVAIAKFGLEGFSASTRGGANTQLAFQLMLSVPIVVQATVLALFVGLVGGGLPAYRATRVPLRSAMTGRS</sequence>
<proteinExistence type="predicted"/>
<dbReference type="InterPro" id="IPR003838">
    <property type="entry name" value="ABC3_permease_C"/>
</dbReference>
<evidence type="ECO:0000259" key="8">
    <source>
        <dbReference type="Pfam" id="PF12704"/>
    </source>
</evidence>
<keyword evidence="10" id="KW-1185">Reference proteome</keyword>
<accession>A0A2T0VXD3</accession>
<dbReference type="Pfam" id="PF02687">
    <property type="entry name" value="FtsX"/>
    <property type="match status" value="1"/>
</dbReference>
<dbReference type="AlphaFoldDB" id="A0A2T0VXD3"/>
<keyword evidence="9" id="KW-0449">Lipoprotein</keyword>
<keyword evidence="2" id="KW-1003">Cell membrane</keyword>
<dbReference type="OrthoDB" id="241967at2"/>
<organism evidence="9 10">
    <name type="scientific">Yoonia maritima</name>
    <dbReference type="NCBI Taxonomy" id="1435347"/>
    <lineage>
        <taxon>Bacteria</taxon>
        <taxon>Pseudomonadati</taxon>
        <taxon>Pseudomonadota</taxon>
        <taxon>Alphaproteobacteria</taxon>
        <taxon>Rhodobacterales</taxon>
        <taxon>Paracoccaceae</taxon>
        <taxon>Yoonia</taxon>
    </lineage>
</organism>
<feature type="transmembrane region" description="Helical" evidence="6">
    <location>
        <begin position="307"/>
        <end position="331"/>
    </location>
</feature>
<evidence type="ECO:0000313" key="9">
    <source>
        <dbReference type="EMBL" id="PRY76673.1"/>
    </source>
</evidence>
<dbReference type="InterPro" id="IPR025857">
    <property type="entry name" value="MacB_PCD"/>
</dbReference>
<dbReference type="RefSeq" id="WP_106358316.1">
    <property type="nucleotide sequence ID" value="NZ_PVTP01000008.1"/>
</dbReference>
<dbReference type="GO" id="GO:0022857">
    <property type="term" value="F:transmembrane transporter activity"/>
    <property type="evidence" value="ECO:0007669"/>
    <property type="project" value="TreeGrafter"/>
</dbReference>
<feature type="transmembrane region" description="Helical" evidence="6">
    <location>
        <begin position="261"/>
        <end position="286"/>
    </location>
</feature>
<evidence type="ECO:0000256" key="2">
    <source>
        <dbReference type="ARBA" id="ARBA00022475"/>
    </source>
</evidence>
<dbReference type="Proteomes" id="UP000238007">
    <property type="component" value="Unassembled WGS sequence"/>
</dbReference>
<comment type="caution">
    <text evidence="9">The sequence shown here is derived from an EMBL/GenBank/DDBJ whole genome shotgun (WGS) entry which is preliminary data.</text>
</comment>
<feature type="domain" description="MacB-like periplasmic core" evidence="8">
    <location>
        <begin position="29"/>
        <end position="232"/>
    </location>
</feature>
<name>A0A2T0VXD3_9RHOB</name>
<feature type="domain" description="ABC3 transporter permease C-terminal" evidence="7">
    <location>
        <begin position="270"/>
        <end position="388"/>
    </location>
</feature>
<evidence type="ECO:0000313" key="10">
    <source>
        <dbReference type="Proteomes" id="UP000238007"/>
    </source>
</evidence>
<keyword evidence="4 6" id="KW-1133">Transmembrane helix</keyword>
<evidence type="ECO:0000259" key="7">
    <source>
        <dbReference type="Pfam" id="PF02687"/>
    </source>
</evidence>
<feature type="transmembrane region" description="Helical" evidence="6">
    <location>
        <begin position="23"/>
        <end position="44"/>
    </location>
</feature>
<dbReference type="EMBL" id="PVTP01000008">
    <property type="protein sequence ID" value="PRY76673.1"/>
    <property type="molecule type" value="Genomic_DNA"/>
</dbReference>
<keyword evidence="3 6" id="KW-0812">Transmembrane</keyword>
<dbReference type="InterPro" id="IPR050250">
    <property type="entry name" value="Macrolide_Exporter_MacB"/>
</dbReference>
<evidence type="ECO:0000256" key="1">
    <source>
        <dbReference type="ARBA" id="ARBA00004651"/>
    </source>
</evidence>
<protein>
    <submittedName>
        <fullName evidence="9">ABC-type lipoprotein release transport system permease subunit</fullName>
    </submittedName>
</protein>
<gene>
    <name evidence="9" type="ORF">CLV80_108137</name>
</gene>
<reference evidence="9 10" key="1">
    <citation type="submission" date="2018-03" db="EMBL/GenBank/DDBJ databases">
        <title>Genomic Encyclopedia of Archaeal and Bacterial Type Strains, Phase II (KMG-II): from individual species to whole genera.</title>
        <authorList>
            <person name="Goeker M."/>
        </authorList>
    </citation>
    <scope>NUCLEOTIDE SEQUENCE [LARGE SCALE GENOMIC DNA]</scope>
    <source>
        <strain evidence="9 10">DSM 101533</strain>
    </source>
</reference>
<evidence type="ECO:0000256" key="3">
    <source>
        <dbReference type="ARBA" id="ARBA00022692"/>
    </source>
</evidence>
<comment type="subcellular location">
    <subcellularLocation>
        <location evidence="1">Cell membrane</location>
        <topology evidence="1">Multi-pass membrane protein</topology>
    </subcellularLocation>
</comment>
<dbReference type="GO" id="GO:0005886">
    <property type="term" value="C:plasma membrane"/>
    <property type="evidence" value="ECO:0007669"/>
    <property type="project" value="UniProtKB-SubCell"/>
</dbReference>
<dbReference type="PANTHER" id="PTHR30572:SF15">
    <property type="entry name" value="ABC TRANSPORTER PERMEASE"/>
    <property type="match status" value="1"/>
</dbReference>
<evidence type="ECO:0000256" key="4">
    <source>
        <dbReference type="ARBA" id="ARBA00022989"/>
    </source>
</evidence>